<evidence type="ECO:0000313" key="2">
    <source>
        <dbReference type="Proteomes" id="UP000663720"/>
    </source>
</evidence>
<protein>
    <submittedName>
        <fullName evidence="1">Uncharacterized protein</fullName>
    </submittedName>
</protein>
<sequence length="40" mass="4755">MSNIIIKPGVTSIKQQMAKIFIVFEKRLVISRYRLYINQN</sequence>
<proteinExistence type="predicted"/>
<evidence type="ECO:0000313" key="1">
    <source>
        <dbReference type="EMBL" id="QTA82260.1"/>
    </source>
</evidence>
<dbReference type="EMBL" id="CP061799">
    <property type="protein sequence ID" value="QTA82260.1"/>
    <property type="molecule type" value="Genomic_DNA"/>
</dbReference>
<gene>
    <name evidence="1" type="ORF">dnl_46330</name>
</gene>
<name>A0A975GI50_9BACT</name>
<accession>A0A975GI50</accession>
<dbReference type="Proteomes" id="UP000663720">
    <property type="component" value="Chromosome"/>
</dbReference>
<dbReference type="AlphaFoldDB" id="A0A975GI50"/>
<organism evidence="1 2">
    <name type="scientific">Desulfonema limicola</name>
    <dbReference type="NCBI Taxonomy" id="45656"/>
    <lineage>
        <taxon>Bacteria</taxon>
        <taxon>Pseudomonadati</taxon>
        <taxon>Thermodesulfobacteriota</taxon>
        <taxon>Desulfobacteria</taxon>
        <taxon>Desulfobacterales</taxon>
        <taxon>Desulfococcaceae</taxon>
        <taxon>Desulfonema</taxon>
    </lineage>
</organism>
<reference evidence="1" key="1">
    <citation type="journal article" date="2021" name="Microb. Physiol.">
        <title>Proteogenomic Insights into the Physiology of Marine, Sulfate-Reducing, Filamentous Desulfonema limicola and Desulfonema magnum.</title>
        <authorList>
            <person name="Schnaars V."/>
            <person name="Wohlbrand L."/>
            <person name="Scheve S."/>
            <person name="Hinrichs C."/>
            <person name="Reinhardt R."/>
            <person name="Rabus R."/>
        </authorList>
    </citation>
    <scope>NUCLEOTIDE SEQUENCE</scope>
    <source>
        <strain evidence="1">5ac10</strain>
    </source>
</reference>
<keyword evidence="2" id="KW-1185">Reference proteome</keyword>
<dbReference type="KEGG" id="dli:dnl_46330"/>